<dbReference type="GO" id="GO:0007200">
    <property type="term" value="P:phospholipase C-activating G protein-coupled receptor signaling pathway"/>
    <property type="evidence" value="ECO:0007669"/>
    <property type="project" value="TreeGrafter"/>
</dbReference>
<dbReference type="PRINTS" id="PR00237">
    <property type="entry name" value="GPCRRHODOPSN"/>
</dbReference>
<keyword evidence="7 10" id="KW-0675">Receptor</keyword>
<evidence type="ECO:0000256" key="7">
    <source>
        <dbReference type="ARBA" id="ARBA00023170"/>
    </source>
</evidence>
<dbReference type="PANTHER" id="PTHR24225:SF70">
    <property type="entry name" value="G PROTEIN-COUPLED RECEPTOR 33"/>
    <property type="match status" value="1"/>
</dbReference>
<feature type="transmembrane region" description="Helical" evidence="11">
    <location>
        <begin position="45"/>
        <end position="69"/>
    </location>
</feature>
<evidence type="ECO:0000256" key="5">
    <source>
        <dbReference type="ARBA" id="ARBA00023136"/>
    </source>
</evidence>
<dbReference type="InterPro" id="IPR000276">
    <property type="entry name" value="GPCR_Rhodpsn"/>
</dbReference>
<evidence type="ECO:0000256" key="11">
    <source>
        <dbReference type="SAM" id="Phobius"/>
    </source>
</evidence>
<keyword evidence="3 11" id="KW-1133">Transmembrane helix</keyword>
<evidence type="ECO:0000259" key="12">
    <source>
        <dbReference type="PROSITE" id="PS50262"/>
    </source>
</evidence>
<evidence type="ECO:0000256" key="8">
    <source>
        <dbReference type="ARBA" id="ARBA00023224"/>
    </source>
</evidence>
<evidence type="ECO:0000256" key="10">
    <source>
        <dbReference type="RuleBase" id="RU000688"/>
    </source>
</evidence>
<dbReference type="GO" id="GO:0004875">
    <property type="term" value="F:complement receptor activity"/>
    <property type="evidence" value="ECO:0007669"/>
    <property type="project" value="TreeGrafter"/>
</dbReference>
<dbReference type="Proteomes" id="UP000812440">
    <property type="component" value="Chromosome 7"/>
</dbReference>
<accession>A0A8T2IPS6</accession>
<comment type="similarity">
    <text evidence="10">Belongs to the G-protein coupled receptor 1 family.</text>
</comment>
<dbReference type="PRINTS" id="PR00526">
    <property type="entry name" value="FMETLEUPHER"/>
</dbReference>
<feature type="transmembrane region" description="Helical" evidence="11">
    <location>
        <begin position="124"/>
        <end position="147"/>
    </location>
</feature>
<evidence type="ECO:0000313" key="14">
    <source>
        <dbReference type="Proteomes" id="UP000812440"/>
    </source>
</evidence>
<dbReference type="PROSITE" id="PS00237">
    <property type="entry name" value="G_PROTEIN_RECEP_F1_1"/>
    <property type="match status" value="1"/>
</dbReference>
<name>A0A8T2IPS6_9PIPI</name>
<protein>
    <recommendedName>
        <fullName evidence="12">G-protein coupled receptors family 1 profile domain-containing protein</fullName>
    </recommendedName>
</protein>
<evidence type="ECO:0000256" key="3">
    <source>
        <dbReference type="ARBA" id="ARBA00022989"/>
    </source>
</evidence>
<dbReference type="PROSITE" id="PS50262">
    <property type="entry name" value="G_PROTEIN_RECEP_F1_2"/>
    <property type="match status" value="1"/>
</dbReference>
<proteinExistence type="inferred from homology"/>
<dbReference type="Pfam" id="PF00001">
    <property type="entry name" value="7tm_1"/>
    <property type="match status" value="1"/>
</dbReference>
<feature type="transmembrane region" description="Helical" evidence="11">
    <location>
        <begin position="293"/>
        <end position="319"/>
    </location>
</feature>
<feature type="domain" description="G-protein coupled receptors family 1 profile" evidence="12">
    <location>
        <begin position="61"/>
        <end position="317"/>
    </location>
</feature>
<evidence type="ECO:0000256" key="6">
    <source>
        <dbReference type="ARBA" id="ARBA00023157"/>
    </source>
</evidence>
<dbReference type="PANTHER" id="PTHR24225">
    <property type="entry name" value="CHEMOTACTIC RECEPTOR"/>
    <property type="match status" value="1"/>
</dbReference>
<keyword evidence="14" id="KW-1185">Reference proteome</keyword>
<dbReference type="InterPro" id="IPR000826">
    <property type="entry name" value="Formyl_rcpt-rel"/>
</dbReference>
<organism evidence="13 14">
    <name type="scientific">Hymenochirus boettgeri</name>
    <name type="common">Congo dwarf clawed frog</name>
    <dbReference type="NCBI Taxonomy" id="247094"/>
    <lineage>
        <taxon>Eukaryota</taxon>
        <taxon>Metazoa</taxon>
        <taxon>Chordata</taxon>
        <taxon>Craniata</taxon>
        <taxon>Vertebrata</taxon>
        <taxon>Euteleostomi</taxon>
        <taxon>Amphibia</taxon>
        <taxon>Batrachia</taxon>
        <taxon>Anura</taxon>
        <taxon>Pipoidea</taxon>
        <taxon>Pipidae</taxon>
        <taxon>Pipinae</taxon>
        <taxon>Hymenochirus</taxon>
    </lineage>
</organism>
<dbReference type="SUPFAM" id="SSF81321">
    <property type="entry name" value="Family A G protein-coupled receptor-like"/>
    <property type="match status" value="1"/>
</dbReference>
<keyword evidence="2 10" id="KW-0812">Transmembrane</keyword>
<reference evidence="13" key="1">
    <citation type="thesis" date="2020" institute="ProQuest LLC" country="789 East Eisenhower Parkway, Ann Arbor, MI, USA">
        <title>Comparative Genomics and Chromosome Evolution.</title>
        <authorList>
            <person name="Mudd A.B."/>
        </authorList>
    </citation>
    <scope>NUCLEOTIDE SEQUENCE</scope>
    <source>
        <strain evidence="13">Female2</strain>
        <tissue evidence="13">Blood</tissue>
    </source>
</reference>
<evidence type="ECO:0000256" key="2">
    <source>
        <dbReference type="ARBA" id="ARBA00022692"/>
    </source>
</evidence>
<dbReference type="EMBL" id="JAACNH010000008">
    <property type="protein sequence ID" value="KAG8433763.1"/>
    <property type="molecule type" value="Genomic_DNA"/>
</dbReference>
<dbReference type="GO" id="GO:0007204">
    <property type="term" value="P:positive regulation of cytosolic calcium ion concentration"/>
    <property type="evidence" value="ECO:0007669"/>
    <property type="project" value="TreeGrafter"/>
</dbReference>
<comment type="similarity">
    <text evidence="9">Belongs to the chemokine-like receptor (CMKLR) family.</text>
</comment>
<keyword evidence="6" id="KW-1015">Disulfide bond</keyword>
<feature type="transmembrane region" description="Helical" evidence="11">
    <location>
        <begin position="81"/>
        <end position="104"/>
    </location>
</feature>
<dbReference type="GO" id="GO:0006954">
    <property type="term" value="P:inflammatory response"/>
    <property type="evidence" value="ECO:0007669"/>
    <property type="project" value="TreeGrafter"/>
</dbReference>
<evidence type="ECO:0000313" key="13">
    <source>
        <dbReference type="EMBL" id="KAG8433763.1"/>
    </source>
</evidence>
<feature type="transmembrane region" description="Helical" evidence="11">
    <location>
        <begin position="256"/>
        <end position="273"/>
    </location>
</feature>
<comment type="caution">
    <text evidence="13">The sequence shown here is derived from an EMBL/GenBank/DDBJ whole genome shotgun (WGS) entry which is preliminary data.</text>
</comment>
<gene>
    <name evidence="13" type="ORF">GDO86_012213</name>
</gene>
<keyword evidence="4 10" id="KW-0297">G-protein coupled receptor</keyword>
<sequence>MDNLSTASPSSAELWNTTTLVPSQNYDYDYEMDPQIVALRKSMHIFIMVIYIVAFLLGTTGNGLVIWIAGFKMKKTVNIVWFLNLAIADFIFTFFLPLSIAYLALNFHWPFGTFVCKLNSTFAFINLFASVFLLTIISIDRCISVVFPVWCQNHRTPRLASFVSLFAWFLALCFSLPYFIFRDTFVEKDGSIKCYNNFDYTEEGILTDLGLRRIKATVSLKFLVGFLIPFSVITFCYGVIAFKLKINQMSTSTKPFKIIIAVLVSFFLCWFPYHVFSFLELSTITNPNLDNGILFVVGIPLTSSLAFLNSCVNPFLYVFMGRDFKEKFRTSIQSIFEKAFMEDSMQADLKSKTKSTSESNVV</sequence>
<evidence type="ECO:0000256" key="4">
    <source>
        <dbReference type="ARBA" id="ARBA00023040"/>
    </source>
</evidence>
<dbReference type="InterPro" id="IPR017452">
    <property type="entry name" value="GPCR_Rhodpsn_7TM"/>
</dbReference>
<dbReference type="OrthoDB" id="6088892at2759"/>
<evidence type="ECO:0000256" key="9">
    <source>
        <dbReference type="ARBA" id="ARBA00025736"/>
    </source>
</evidence>
<feature type="transmembrane region" description="Helical" evidence="11">
    <location>
        <begin position="222"/>
        <end position="244"/>
    </location>
</feature>
<dbReference type="GO" id="GO:0005886">
    <property type="term" value="C:plasma membrane"/>
    <property type="evidence" value="ECO:0007669"/>
    <property type="project" value="TreeGrafter"/>
</dbReference>
<dbReference type="GO" id="GO:0004930">
    <property type="term" value="F:G protein-coupled receptor activity"/>
    <property type="evidence" value="ECO:0007669"/>
    <property type="project" value="UniProtKB-KW"/>
</dbReference>
<evidence type="ECO:0000256" key="1">
    <source>
        <dbReference type="ARBA" id="ARBA00004141"/>
    </source>
</evidence>
<comment type="subcellular location">
    <subcellularLocation>
        <location evidence="1">Membrane</location>
        <topology evidence="1">Multi-pass membrane protein</topology>
    </subcellularLocation>
</comment>
<feature type="transmembrane region" description="Helical" evidence="11">
    <location>
        <begin position="159"/>
        <end position="181"/>
    </location>
</feature>
<dbReference type="Gene3D" id="1.20.1070.10">
    <property type="entry name" value="Rhodopsin 7-helix transmembrane proteins"/>
    <property type="match status" value="1"/>
</dbReference>
<dbReference type="AlphaFoldDB" id="A0A8T2IPS6"/>
<keyword evidence="8 10" id="KW-0807">Transducer</keyword>
<dbReference type="FunFam" id="1.20.1070.10:FF:000034">
    <property type="entry name" value="G-protein coupled receptor 1"/>
    <property type="match status" value="1"/>
</dbReference>
<keyword evidence="5 11" id="KW-0472">Membrane</keyword>